<dbReference type="AlphaFoldDB" id="A0A6C0HJZ2"/>
<feature type="compositionally biased region" description="Basic and acidic residues" evidence="2">
    <location>
        <begin position="1"/>
        <end position="15"/>
    </location>
</feature>
<keyword evidence="1" id="KW-0560">Oxidoreductase</keyword>
<evidence type="ECO:0000256" key="2">
    <source>
        <dbReference type="SAM" id="MobiDB-lite"/>
    </source>
</evidence>
<evidence type="ECO:0000259" key="3">
    <source>
        <dbReference type="SMART" id="SM01003"/>
    </source>
</evidence>
<feature type="domain" description="Alanine dehydrogenase/pyridine nucleotide transhydrogenase N-terminal" evidence="3">
    <location>
        <begin position="551"/>
        <end position="680"/>
    </location>
</feature>
<protein>
    <recommendedName>
        <fullName evidence="3">Alanine dehydrogenase/pyridine nucleotide transhydrogenase N-terminal domain-containing protein</fullName>
    </recommendedName>
</protein>
<dbReference type="SUPFAM" id="SSF52283">
    <property type="entry name" value="Formate/glycerate dehydrogenase catalytic domain-like"/>
    <property type="match status" value="1"/>
</dbReference>
<dbReference type="GO" id="GO:0005737">
    <property type="term" value="C:cytoplasm"/>
    <property type="evidence" value="ECO:0007669"/>
    <property type="project" value="TreeGrafter"/>
</dbReference>
<dbReference type="SMART" id="SM01003">
    <property type="entry name" value="AlaDh_PNT_N"/>
    <property type="match status" value="1"/>
</dbReference>
<evidence type="ECO:0000256" key="1">
    <source>
        <dbReference type="ARBA" id="ARBA00023002"/>
    </source>
</evidence>
<sequence length="899" mass="101504">MGCCHSVEDSTHTDASKPPLQDNLSIAVQVGDTSESSSRSTSPHEAVEVVQDEYLKREFKASMNQNISYVFNDIIDDKHSKYMKHYSGNPVRETLFWGIGIENESYLMLADRCPTSSFPSLQHKSERYSVDYFKNFKSKPFQAAWQKACSLPQLTYPIYVNSHTFQKADPKGNHKTLYDAEGTPNPAFTESIHDHLMRESAAFREVYDKSIVYDGDSIEFITQRFYNGTVADCVQEWTDREALMLREAAPLYEKWGIGTLMYPDHNYGFVTFLSTRKKNLGICNTGTVHVNLTLPTILMDGCIANKDAFAKTHLNFIEYIQMLEPLIIACYGTPDVLSMLGDGYSLGSLRVSRSRYISLQTFDTAAPINGKLLLMDKPADPAFWYNQLKGSPYYLNPSIGYDVNFNKFKNHGIELRFFDWFPEDLWPAVLNLFVLLAQHSVARGKSHTFDKKRYNGIILACVQKGCTARLSSLECNVILEDLGLEPFADSDVHMAPLELLQLISDQLYNAHRDGAITQQMSPLMERPHLVDYNRTAFEALWKDLFGRPELIIRAEENPLETRTTIAPSELASILPYYRVSVETSSTRCYTDEEYRNGGANIVSRGYWEQTRHSLVIGLKGLPPAVHVCPTQTHMYFAHCFKGQEGSAAILSQLEGSTLIDYEFMTNREGKRVLSFCAQSGKVGAYLALMAYCARKTKSSVIPAFHEDTYQIGIETVLLGIDAPRVLLIGYGTAGKRAKQVLDQFGVETTIWTSQSTPSLSVIREHQILIHAIRLPDDTSKLVKPFLTKDDVSGWRGRGSLSVVCDISCDLGNPRNTLPIYDEWTLSEKGDSYVRRLDSGIDLIAIPHLPSLDPEISSSEFSSTLVDYLPHVRWFKWLHGVERAAEIQRSYETFLSARKS</sequence>
<accession>A0A6C0HJZ2</accession>
<dbReference type="GO" id="GO:0019878">
    <property type="term" value="P:lysine biosynthetic process via aminoadipic acid"/>
    <property type="evidence" value="ECO:0007669"/>
    <property type="project" value="TreeGrafter"/>
</dbReference>
<name>A0A6C0HJZ2_9ZZZZ</name>
<dbReference type="PANTHER" id="PTHR11133:SF23">
    <property type="entry name" value="SACCHAROPINE DEHYDROGENASE [NAD(+), L-LYSINE-FORMING]"/>
    <property type="match status" value="1"/>
</dbReference>
<dbReference type="Pfam" id="PF05222">
    <property type="entry name" value="AlaDh_PNT_N"/>
    <property type="match status" value="1"/>
</dbReference>
<organism evidence="4">
    <name type="scientific">viral metagenome</name>
    <dbReference type="NCBI Taxonomy" id="1070528"/>
    <lineage>
        <taxon>unclassified sequences</taxon>
        <taxon>metagenomes</taxon>
        <taxon>organismal metagenomes</taxon>
    </lineage>
</organism>
<dbReference type="InterPro" id="IPR007886">
    <property type="entry name" value="AlaDH/PNT_N"/>
</dbReference>
<dbReference type="EMBL" id="MN739974">
    <property type="protein sequence ID" value="QHT80809.1"/>
    <property type="molecule type" value="Genomic_DNA"/>
</dbReference>
<reference evidence="4" key="1">
    <citation type="journal article" date="2020" name="Nature">
        <title>Giant virus diversity and host interactions through global metagenomics.</title>
        <authorList>
            <person name="Schulz F."/>
            <person name="Roux S."/>
            <person name="Paez-Espino D."/>
            <person name="Jungbluth S."/>
            <person name="Walsh D.A."/>
            <person name="Denef V.J."/>
            <person name="McMahon K.D."/>
            <person name="Konstantinidis K.T."/>
            <person name="Eloe-Fadrosh E.A."/>
            <person name="Kyrpides N.C."/>
            <person name="Woyke T."/>
        </authorList>
    </citation>
    <scope>NUCLEOTIDE SEQUENCE</scope>
    <source>
        <strain evidence="4">GVMAG-M-3300023184-121</strain>
    </source>
</reference>
<proteinExistence type="predicted"/>
<evidence type="ECO:0000313" key="4">
    <source>
        <dbReference type="EMBL" id="QHT80809.1"/>
    </source>
</evidence>
<dbReference type="InterPro" id="IPR051168">
    <property type="entry name" value="AASS"/>
</dbReference>
<dbReference type="Gene3D" id="3.40.50.720">
    <property type="entry name" value="NAD(P)-binding Rossmann-like Domain"/>
    <property type="match status" value="1"/>
</dbReference>
<dbReference type="GO" id="GO:0004753">
    <property type="term" value="F:saccharopine dehydrogenase activity"/>
    <property type="evidence" value="ECO:0007669"/>
    <property type="project" value="TreeGrafter"/>
</dbReference>
<dbReference type="PANTHER" id="PTHR11133">
    <property type="entry name" value="SACCHAROPINE DEHYDROGENASE"/>
    <property type="match status" value="1"/>
</dbReference>
<feature type="region of interest" description="Disordered" evidence="2">
    <location>
        <begin position="1"/>
        <end position="21"/>
    </location>
</feature>